<keyword evidence="4 6" id="KW-1133">Transmembrane helix</keyword>
<keyword evidence="9" id="KW-1185">Reference proteome</keyword>
<dbReference type="AlphaFoldDB" id="A0A5Q4VG85"/>
<feature type="transmembrane region" description="Helical" evidence="6">
    <location>
        <begin position="5"/>
        <end position="25"/>
    </location>
</feature>
<keyword evidence="5 6" id="KW-0472">Membrane</keyword>
<dbReference type="OrthoDB" id="2352272at2"/>
<evidence type="ECO:0000256" key="3">
    <source>
        <dbReference type="ARBA" id="ARBA00022692"/>
    </source>
</evidence>
<evidence type="ECO:0000256" key="5">
    <source>
        <dbReference type="ARBA" id="ARBA00023136"/>
    </source>
</evidence>
<feature type="transmembrane region" description="Helical" evidence="6">
    <location>
        <begin position="267"/>
        <end position="285"/>
    </location>
</feature>
<dbReference type="PANTHER" id="PTHR32322:SF2">
    <property type="entry name" value="EAMA DOMAIN-CONTAINING PROTEIN"/>
    <property type="match status" value="1"/>
</dbReference>
<gene>
    <name evidence="8" type="ORF">FIM25_06155</name>
</gene>
<comment type="similarity">
    <text evidence="2">Belongs to the EamA transporter family.</text>
</comment>
<dbReference type="Pfam" id="PF00892">
    <property type="entry name" value="EamA"/>
    <property type="match status" value="2"/>
</dbReference>
<dbReference type="InterPro" id="IPR037185">
    <property type="entry name" value="EmrE-like"/>
</dbReference>
<evidence type="ECO:0000256" key="2">
    <source>
        <dbReference type="ARBA" id="ARBA00007362"/>
    </source>
</evidence>
<protein>
    <submittedName>
        <fullName evidence="8">EamA family transporter</fullName>
    </submittedName>
</protein>
<dbReference type="PANTHER" id="PTHR32322">
    <property type="entry name" value="INNER MEMBRANE TRANSPORTER"/>
    <property type="match status" value="1"/>
</dbReference>
<feature type="transmembrane region" description="Helical" evidence="6">
    <location>
        <begin position="182"/>
        <end position="206"/>
    </location>
</feature>
<feature type="transmembrane region" description="Helical" evidence="6">
    <location>
        <begin position="31"/>
        <end position="51"/>
    </location>
</feature>
<feature type="transmembrane region" description="Helical" evidence="6">
    <location>
        <begin position="244"/>
        <end position="261"/>
    </location>
</feature>
<evidence type="ECO:0000259" key="7">
    <source>
        <dbReference type="Pfam" id="PF00892"/>
    </source>
</evidence>
<dbReference type="InterPro" id="IPR050638">
    <property type="entry name" value="AA-Vitamin_Transporters"/>
</dbReference>
<organism evidence="8 9">
    <name type="scientific">Desulfobotulus mexicanus</name>
    <dbReference type="NCBI Taxonomy" id="2586642"/>
    <lineage>
        <taxon>Bacteria</taxon>
        <taxon>Pseudomonadati</taxon>
        <taxon>Thermodesulfobacteriota</taxon>
        <taxon>Desulfobacteria</taxon>
        <taxon>Desulfobacterales</taxon>
        <taxon>Desulfobacteraceae</taxon>
        <taxon>Desulfobotulus</taxon>
    </lineage>
</organism>
<comment type="caution">
    <text evidence="8">The sequence shown here is derived from an EMBL/GenBank/DDBJ whole genome shotgun (WGS) entry which is preliminary data.</text>
</comment>
<feature type="transmembrane region" description="Helical" evidence="6">
    <location>
        <begin position="120"/>
        <end position="139"/>
    </location>
</feature>
<dbReference type="SUPFAM" id="SSF103481">
    <property type="entry name" value="Multidrug resistance efflux transporter EmrE"/>
    <property type="match status" value="2"/>
</dbReference>
<feature type="transmembrane region" description="Helical" evidence="6">
    <location>
        <begin position="88"/>
        <end position="113"/>
    </location>
</feature>
<name>A0A5Q4VG85_9BACT</name>
<accession>A0A5Q4VG85</accession>
<feature type="transmembrane region" description="Helical" evidence="6">
    <location>
        <begin position="151"/>
        <end position="170"/>
    </location>
</feature>
<evidence type="ECO:0000256" key="6">
    <source>
        <dbReference type="SAM" id="Phobius"/>
    </source>
</evidence>
<feature type="domain" description="EamA" evidence="7">
    <location>
        <begin position="4"/>
        <end position="135"/>
    </location>
</feature>
<evidence type="ECO:0000256" key="1">
    <source>
        <dbReference type="ARBA" id="ARBA00004141"/>
    </source>
</evidence>
<sequence length="314" mass="34705">MRNILFYTFTVLIWGSTWIAITFQLGDMDPMASVALRFCLASLLLLFFCFFRRIRMRFSPKEHIAMALQGFFLFGLNYWFIYLSELHITSGLAAVLFSTIVLMNVINAALFLGNKVRMEAIWAAVLGLTGIVLVFWPELNGFHLSDSGLKGALFCLAGTWLASIGNILSARNQKKSLPIIQTNAFGMGYGGIIMVFFSIVLGKSLIPPFTFTYMSSLFYLAVFGSILAFGCYLSLVGSIGPEKAAYATLLFPIVALGFSTFLEGYQWSISAAAGVVLILGGNFLMMRKKKTIENDNKIFPLPEPDTAPMEKQAA</sequence>
<reference evidence="8 9" key="1">
    <citation type="submission" date="2019-06" db="EMBL/GenBank/DDBJ databases">
        <title>Desulfobotulus mexicanus sp. nov., a novel sulfate-reducing bacterium isolated from the sediment of an alkaline crater lake in Mexico.</title>
        <authorList>
            <person name="Hirschler-Rea A."/>
        </authorList>
    </citation>
    <scope>NUCLEOTIDE SEQUENCE [LARGE SCALE GENOMIC DNA]</scope>
    <source>
        <strain evidence="8 9">PAR22N</strain>
    </source>
</reference>
<dbReference type="RefSeq" id="WP_139447364.1">
    <property type="nucleotide sequence ID" value="NZ_VDMB01000005.1"/>
</dbReference>
<evidence type="ECO:0000256" key="4">
    <source>
        <dbReference type="ARBA" id="ARBA00022989"/>
    </source>
</evidence>
<feature type="domain" description="EamA" evidence="7">
    <location>
        <begin position="150"/>
        <end position="286"/>
    </location>
</feature>
<keyword evidence="3 6" id="KW-0812">Transmembrane</keyword>
<feature type="transmembrane region" description="Helical" evidence="6">
    <location>
        <begin position="218"/>
        <end position="237"/>
    </location>
</feature>
<proteinExistence type="inferred from homology"/>
<comment type="subcellular location">
    <subcellularLocation>
        <location evidence="1">Membrane</location>
        <topology evidence="1">Multi-pass membrane protein</topology>
    </subcellularLocation>
</comment>
<evidence type="ECO:0000313" key="8">
    <source>
        <dbReference type="EMBL" id="TYT75282.1"/>
    </source>
</evidence>
<dbReference type="InterPro" id="IPR000620">
    <property type="entry name" value="EamA_dom"/>
</dbReference>
<dbReference type="GO" id="GO:0016020">
    <property type="term" value="C:membrane"/>
    <property type="evidence" value="ECO:0007669"/>
    <property type="project" value="UniProtKB-SubCell"/>
</dbReference>
<evidence type="ECO:0000313" key="9">
    <source>
        <dbReference type="Proteomes" id="UP000321899"/>
    </source>
</evidence>
<dbReference type="Proteomes" id="UP000321899">
    <property type="component" value="Unassembled WGS sequence"/>
</dbReference>
<dbReference type="EMBL" id="VDMB01000005">
    <property type="protein sequence ID" value="TYT75282.1"/>
    <property type="molecule type" value="Genomic_DNA"/>
</dbReference>
<feature type="transmembrane region" description="Helical" evidence="6">
    <location>
        <begin position="63"/>
        <end position="82"/>
    </location>
</feature>